<keyword evidence="3" id="KW-1185">Reference proteome</keyword>
<feature type="compositionally biased region" description="Polar residues" evidence="1">
    <location>
        <begin position="120"/>
        <end position="130"/>
    </location>
</feature>
<feature type="region of interest" description="Disordered" evidence="1">
    <location>
        <begin position="110"/>
        <end position="130"/>
    </location>
</feature>
<dbReference type="AlphaFoldDB" id="A0A183BAJ2"/>
<feature type="compositionally biased region" description="Basic residues" evidence="1">
    <location>
        <begin position="1"/>
        <end position="10"/>
    </location>
</feature>
<proteinExistence type="predicted"/>
<feature type="compositionally biased region" description="Basic and acidic residues" evidence="1">
    <location>
        <begin position="59"/>
        <end position="70"/>
    </location>
</feature>
<reference evidence="2 3" key="2">
    <citation type="submission" date="2018-11" db="EMBL/GenBank/DDBJ databases">
        <authorList>
            <consortium name="Pathogen Informatics"/>
        </authorList>
    </citation>
    <scope>NUCLEOTIDE SEQUENCE [LARGE SCALE GENOMIC DNA]</scope>
    <source>
        <strain evidence="2 3">Egypt</strain>
    </source>
</reference>
<dbReference type="EMBL" id="UZAN01063490">
    <property type="protein sequence ID" value="VDP93500.1"/>
    <property type="molecule type" value="Genomic_DNA"/>
</dbReference>
<evidence type="ECO:0000256" key="1">
    <source>
        <dbReference type="SAM" id="MobiDB-lite"/>
    </source>
</evidence>
<evidence type="ECO:0000313" key="3">
    <source>
        <dbReference type="Proteomes" id="UP000272942"/>
    </source>
</evidence>
<feature type="compositionally biased region" description="Polar residues" evidence="1">
    <location>
        <begin position="32"/>
        <end position="52"/>
    </location>
</feature>
<evidence type="ECO:0000313" key="4">
    <source>
        <dbReference type="WBParaSite" id="ECPE_0001627001-mRNA-1"/>
    </source>
</evidence>
<name>A0A183BAJ2_9TREM</name>
<reference evidence="4" key="1">
    <citation type="submission" date="2016-06" db="UniProtKB">
        <authorList>
            <consortium name="WormBaseParasite"/>
        </authorList>
    </citation>
    <scope>IDENTIFICATION</scope>
</reference>
<gene>
    <name evidence="2" type="ORF">ECPE_LOCUS16228</name>
</gene>
<evidence type="ECO:0000313" key="2">
    <source>
        <dbReference type="EMBL" id="VDP93500.1"/>
    </source>
</evidence>
<feature type="region of interest" description="Disordered" evidence="1">
    <location>
        <begin position="1"/>
        <end position="72"/>
    </location>
</feature>
<dbReference type="Proteomes" id="UP000272942">
    <property type="component" value="Unassembled WGS sequence"/>
</dbReference>
<sequence>MRPGRPKSRVSKQNGVGKFSMSKVEQPKFSRSPVSKTQRSLFARSNRSSTTVLPKRNSSHHEAPREDSRSVVRCIDSRNSAGRRAQIAAPSDHLTEEEFYRVKMQQQRRKAKEQMALGNALTTNHGEIMG</sequence>
<organism evidence="4">
    <name type="scientific">Echinostoma caproni</name>
    <dbReference type="NCBI Taxonomy" id="27848"/>
    <lineage>
        <taxon>Eukaryota</taxon>
        <taxon>Metazoa</taxon>
        <taxon>Spiralia</taxon>
        <taxon>Lophotrochozoa</taxon>
        <taxon>Platyhelminthes</taxon>
        <taxon>Trematoda</taxon>
        <taxon>Digenea</taxon>
        <taxon>Plagiorchiida</taxon>
        <taxon>Echinostomata</taxon>
        <taxon>Echinostomatoidea</taxon>
        <taxon>Echinostomatidae</taxon>
        <taxon>Echinostoma</taxon>
    </lineage>
</organism>
<accession>A0A183BAJ2</accession>
<dbReference type="WBParaSite" id="ECPE_0001627001-mRNA-1">
    <property type="protein sequence ID" value="ECPE_0001627001-mRNA-1"/>
    <property type="gene ID" value="ECPE_0001627001"/>
</dbReference>
<protein>
    <submittedName>
        <fullName evidence="4">Upf2 domain-containing protein</fullName>
    </submittedName>
</protein>